<protein>
    <submittedName>
        <fullName evidence="1">Uncharacterized protein</fullName>
    </submittedName>
</protein>
<dbReference type="Pfam" id="PF19848">
    <property type="entry name" value="DUF6323"/>
    <property type="match status" value="1"/>
</dbReference>
<evidence type="ECO:0000313" key="1">
    <source>
        <dbReference type="EMBL" id="SER11673.1"/>
    </source>
</evidence>
<organism evidence="1 2">
    <name type="scientific">Butyrivibrio fibrisolvens</name>
    <dbReference type="NCBI Taxonomy" id="831"/>
    <lineage>
        <taxon>Bacteria</taxon>
        <taxon>Bacillati</taxon>
        <taxon>Bacillota</taxon>
        <taxon>Clostridia</taxon>
        <taxon>Lachnospirales</taxon>
        <taxon>Lachnospiraceae</taxon>
        <taxon>Butyrivibrio</taxon>
    </lineage>
</organism>
<evidence type="ECO:0000313" key="2">
    <source>
        <dbReference type="Proteomes" id="UP000182584"/>
    </source>
</evidence>
<dbReference type="AlphaFoldDB" id="A0A1H9LLA7"/>
<sequence>MQNNYLQKMSEQYQVNQIMKTNEESKENGLTLTKEDATALVAARGDTLREERRVEFGDSISPKLIRAFADSSFINQEDYAETIARLQEIFFLYKNESMDMVTDDELLAIMKNAYENESAGDLEYLEGTALEAFARNVRAGENWADRYKREKLNLGDDPDEL</sequence>
<dbReference type="InterPro" id="IPR046286">
    <property type="entry name" value="DUF6323"/>
</dbReference>
<dbReference type="Proteomes" id="UP000182584">
    <property type="component" value="Unassembled WGS sequence"/>
</dbReference>
<proteinExistence type="predicted"/>
<accession>A0A1H9LLA7</accession>
<name>A0A1H9LLA7_BUTFI</name>
<gene>
    <name evidence="1" type="ORF">SAMN04487884_10295</name>
</gene>
<reference evidence="1 2" key="1">
    <citation type="submission" date="2016-10" db="EMBL/GenBank/DDBJ databases">
        <authorList>
            <person name="de Groot N.N."/>
        </authorList>
    </citation>
    <scope>NUCLEOTIDE SEQUENCE [LARGE SCALE GENOMIC DNA]</scope>
    <source>
        <strain evidence="1 2">AR40</strain>
    </source>
</reference>
<dbReference type="EMBL" id="FOGJ01000002">
    <property type="protein sequence ID" value="SER11673.1"/>
    <property type="molecule type" value="Genomic_DNA"/>
</dbReference>